<organism evidence="1 2">
    <name type="scientific">Molossus molossus</name>
    <name type="common">Pallas' mastiff bat</name>
    <name type="synonym">Vespertilio molossus</name>
    <dbReference type="NCBI Taxonomy" id="27622"/>
    <lineage>
        <taxon>Eukaryota</taxon>
        <taxon>Metazoa</taxon>
        <taxon>Chordata</taxon>
        <taxon>Craniata</taxon>
        <taxon>Vertebrata</taxon>
        <taxon>Euteleostomi</taxon>
        <taxon>Mammalia</taxon>
        <taxon>Eutheria</taxon>
        <taxon>Laurasiatheria</taxon>
        <taxon>Chiroptera</taxon>
        <taxon>Yangochiroptera</taxon>
        <taxon>Molossidae</taxon>
        <taxon>Molossus</taxon>
    </lineage>
</organism>
<accession>A0A7J8FR47</accession>
<gene>
    <name evidence="1" type="ORF">HJG59_004981</name>
</gene>
<reference evidence="1 2" key="1">
    <citation type="journal article" date="2020" name="Nature">
        <title>Six reference-quality genomes reveal evolution of bat adaptations.</title>
        <authorList>
            <person name="Jebb D."/>
            <person name="Huang Z."/>
            <person name="Pippel M."/>
            <person name="Hughes G.M."/>
            <person name="Lavrichenko K."/>
            <person name="Devanna P."/>
            <person name="Winkler S."/>
            <person name="Jermiin L.S."/>
            <person name="Skirmuntt E.C."/>
            <person name="Katzourakis A."/>
            <person name="Burkitt-Gray L."/>
            <person name="Ray D.A."/>
            <person name="Sullivan K.A.M."/>
            <person name="Roscito J.G."/>
            <person name="Kirilenko B.M."/>
            <person name="Davalos L.M."/>
            <person name="Corthals A.P."/>
            <person name="Power M.L."/>
            <person name="Jones G."/>
            <person name="Ransome R.D."/>
            <person name="Dechmann D.K.N."/>
            <person name="Locatelli A.G."/>
            <person name="Puechmaille S.J."/>
            <person name="Fedrigo O."/>
            <person name="Jarvis E.D."/>
            <person name="Hiller M."/>
            <person name="Vernes S.C."/>
            <person name="Myers E.W."/>
            <person name="Teeling E.C."/>
        </authorList>
    </citation>
    <scope>NUCLEOTIDE SEQUENCE [LARGE SCALE GENOMIC DNA]</scope>
    <source>
        <strain evidence="1">MMolMol1</strain>
        <tissue evidence="1">Muscle</tissue>
    </source>
</reference>
<sequence length="117" mass="13015">MGEIEGTYRALQTPGARLGAHPPEGVSTLEPGQAPSAGMARTAARAQEKRFPLRVKLLDNSVETFDIEDIGVNVFTLVHFQTQCVHRPSSTYFCADWQRCLQKLSCSMPHQQGRERT</sequence>
<evidence type="ECO:0000313" key="2">
    <source>
        <dbReference type="Proteomes" id="UP000550707"/>
    </source>
</evidence>
<comment type="caution">
    <text evidence="1">The sequence shown here is derived from an EMBL/GenBank/DDBJ whole genome shotgun (WGS) entry which is preliminary data.</text>
</comment>
<keyword evidence="2" id="KW-1185">Reference proteome</keyword>
<proteinExistence type="predicted"/>
<name>A0A7J8FR47_MOLMO</name>
<dbReference type="Proteomes" id="UP000550707">
    <property type="component" value="Unassembled WGS sequence"/>
</dbReference>
<protein>
    <submittedName>
        <fullName evidence="1">FERM, ARH/RhoGEF and pleckstrin domain protein 2</fullName>
    </submittedName>
</protein>
<evidence type="ECO:0000313" key="1">
    <source>
        <dbReference type="EMBL" id="KAF6450130.1"/>
    </source>
</evidence>
<dbReference type="AlphaFoldDB" id="A0A7J8FR47"/>
<dbReference type="EMBL" id="JACASF010000011">
    <property type="protein sequence ID" value="KAF6450130.1"/>
    <property type="molecule type" value="Genomic_DNA"/>
</dbReference>